<evidence type="ECO:0000256" key="5">
    <source>
        <dbReference type="ARBA" id="ARBA00023242"/>
    </source>
</evidence>
<evidence type="ECO:0000256" key="4">
    <source>
        <dbReference type="ARBA" id="ARBA00023161"/>
    </source>
</evidence>
<evidence type="ECO:0000259" key="7">
    <source>
        <dbReference type="Pfam" id="PF10373"/>
    </source>
</evidence>
<evidence type="ECO:0000256" key="6">
    <source>
        <dbReference type="SAM" id="MobiDB-lite"/>
    </source>
</evidence>
<name>A0AAD7YG40_MYTSE</name>
<dbReference type="Pfam" id="PF10373">
    <property type="entry name" value="EST1_DNA_bind"/>
    <property type="match status" value="1"/>
</dbReference>
<evidence type="ECO:0000256" key="1">
    <source>
        <dbReference type="ARBA" id="ARBA00004123"/>
    </source>
</evidence>
<dbReference type="InterPro" id="IPR018834">
    <property type="entry name" value="DNA/RNA-bd_Est1-type"/>
</dbReference>
<dbReference type="Pfam" id="PF10374">
    <property type="entry name" value="EST1"/>
    <property type="match status" value="1"/>
</dbReference>
<comment type="subcellular location">
    <subcellularLocation>
        <location evidence="2">Cytoplasm</location>
    </subcellularLocation>
    <subcellularLocation>
        <location evidence="1">Nucleus</location>
    </subcellularLocation>
</comment>
<feature type="domain" description="DNA/RNA-binding" evidence="7">
    <location>
        <begin position="193"/>
        <end position="404"/>
    </location>
</feature>
<reference evidence="10" key="1">
    <citation type="submission" date="2023-03" db="EMBL/GenBank/DDBJ databases">
        <title>Chromosome-level genomes of two armyworms, Mythimna separata and Mythimna loreyi, provide insights into the biosynthesis and reception of sex pheromones.</title>
        <authorList>
            <person name="Zhao H."/>
        </authorList>
    </citation>
    <scope>NUCLEOTIDE SEQUENCE</scope>
    <source>
        <strain evidence="10">BeijingLab</strain>
        <tissue evidence="10">Pupa</tissue>
    </source>
</reference>
<keyword evidence="4" id="KW-0866">Nonsense-mediated mRNA decay</keyword>
<dbReference type="GO" id="GO:0042162">
    <property type="term" value="F:telomeric DNA binding"/>
    <property type="evidence" value="ECO:0007669"/>
    <property type="project" value="TreeGrafter"/>
</dbReference>
<feature type="compositionally biased region" description="Basic and acidic residues" evidence="6">
    <location>
        <begin position="543"/>
        <end position="556"/>
    </location>
</feature>
<protein>
    <recommendedName>
        <fullName evidence="12">Protein SMG5</fullName>
    </recommendedName>
</protein>
<feature type="compositionally biased region" description="Acidic residues" evidence="6">
    <location>
        <begin position="491"/>
        <end position="519"/>
    </location>
</feature>
<dbReference type="PANTHER" id="PTHR15696">
    <property type="entry name" value="SMG-7 SUPPRESSOR WITH MORPHOLOGICAL EFFECT ON GENITALIA PROTEIN 7"/>
    <property type="match status" value="1"/>
</dbReference>
<organism evidence="10 11">
    <name type="scientific">Mythimna separata</name>
    <name type="common">Oriental armyworm</name>
    <name type="synonym">Pseudaletia separata</name>
    <dbReference type="NCBI Taxonomy" id="271217"/>
    <lineage>
        <taxon>Eukaryota</taxon>
        <taxon>Metazoa</taxon>
        <taxon>Ecdysozoa</taxon>
        <taxon>Arthropoda</taxon>
        <taxon>Hexapoda</taxon>
        <taxon>Insecta</taxon>
        <taxon>Pterygota</taxon>
        <taxon>Neoptera</taxon>
        <taxon>Endopterygota</taxon>
        <taxon>Lepidoptera</taxon>
        <taxon>Glossata</taxon>
        <taxon>Ditrysia</taxon>
        <taxon>Noctuoidea</taxon>
        <taxon>Noctuidae</taxon>
        <taxon>Noctuinae</taxon>
        <taxon>Hadenini</taxon>
        <taxon>Mythimna</taxon>
    </lineage>
</organism>
<evidence type="ECO:0000313" key="10">
    <source>
        <dbReference type="EMBL" id="KAJ8714646.1"/>
    </source>
</evidence>
<evidence type="ECO:0000313" key="11">
    <source>
        <dbReference type="Proteomes" id="UP001231518"/>
    </source>
</evidence>
<feature type="domain" description="PIN" evidence="9">
    <location>
        <begin position="813"/>
        <end position="879"/>
    </location>
</feature>
<accession>A0AAD7YG40</accession>
<dbReference type="InterPro" id="IPR011990">
    <property type="entry name" value="TPR-like_helical_dom_sf"/>
</dbReference>
<gene>
    <name evidence="10" type="ORF">PYW07_002871</name>
</gene>
<feature type="domain" description="Telomerase activating protein Est1-like N-terminal" evidence="8">
    <location>
        <begin position="78"/>
        <end position="183"/>
    </location>
</feature>
<keyword evidence="11" id="KW-1185">Reference proteome</keyword>
<evidence type="ECO:0000256" key="3">
    <source>
        <dbReference type="ARBA" id="ARBA00022490"/>
    </source>
</evidence>
<dbReference type="CDD" id="cd09884">
    <property type="entry name" value="PIN_Smg5-like"/>
    <property type="match status" value="1"/>
</dbReference>
<dbReference type="AlphaFoldDB" id="A0AAD7YG40"/>
<feature type="compositionally biased region" description="Polar residues" evidence="6">
    <location>
        <begin position="437"/>
        <end position="448"/>
    </location>
</feature>
<dbReference type="Gene3D" id="1.25.40.10">
    <property type="entry name" value="Tetratricopeptide repeat domain"/>
    <property type="match status" value="1"/>
</dbReference>
<sequence>MKEGSNEFLEAKVAERTERAKKLYRYVSDVARRIGDMTTASRSITDLFSTHLEVQRQKLRDNCEKLVFLDPINYGKKSLELLWRKVYYETVSTAKKLRETDSENDSYLFTHIVCGIGHFHHLISRIESEMKVQVKELDYTSFHLDGEYLDNNETPTDEEIQFSRSALHSCLIYLGDLSRYQVEIFHAFEPSIAARYYLQAAHVDMSLGMPYNQLGNLYNDKNYNLDSACYYIHCLSCTTPFEGAIGNLTKIFEKNAQFFDSLNSPESLTQTEHIQNAITNFLSLIEIWYLNKNDTNIPQRCSTIAHELKVAMDFVKSPLPDVDKNYNEYTQAVDEEGSNPSCLNANLVHKIVLICLFTITKVSETDEVKAFACKAFTLALLSQLLQKLLQQLQSFGLKNPAYKYKSKSAAQHILKNNQILETVETSKSPVLDEPPENINNDIQESLDSTSKDTVLEENKESMTNGDAKNNSKKALTKRRRRRRVASSDSSDMSDVDTESSDIEAQELAEESCSEEEDLSDSTGHSDGSVSEDSCYDVSDNEEVTVKDNGETKKESNNEVINKDTVLNGDLDAKNKNSIESEFQHNSYNNNVLDVQGLQNFLLGDNFLSSIKLLQDWALNEKDLILSCGDSGESLFQCVVDLLNILTFYFNPKPNESKECHILEYARSVAKKLKLEYKTIPLPEDINLRGTNICKYDKDAAEWQMLDRYKLSFYEENIVRILNFVDFGNNIAKIIPRIRFNRSLKIFYLKKVAPPKVTTKLNHKRSKEWHNSKKPHVESSDGGLLQRLGRLWLASKVRELERSGQSPAPALLALDTNALHKHLRRVKQLLRARNFVLLIPTVVLQELDNLKRDESTARDAIRWLEVQLRSGSRFLRAQRPGQSKPLPLLKYPRKAPPHIHSFIQIMEFCNHFIADEKQIQGGNGDPDSSLQGKSTPLLILLVGNEPGTEEEQYKEFSVTGAAHAAGISIEYIGDFYTKWRQAIHKNGKKR</sequence>
<evidence type="ECO:0008006" key="12">
    <source>
        <dbReference type="Google" id="ProtNLM"/>
    </source>
</evidence>
<proteinExistence type="predicted"/>
<keyword evidence="3" id="KW-0963">Cytoplasm</keyword>
<feature type="compositionally biased region" description="Polar residues" evidence="6">
    <location>
        <begin position="522"/>
        <end position="531"/>
    </location>
</feature>
<dbReference type="GO" id="GO:0005737">
    <property type="term" value="C:cytoplasm"/>
    <property type="evidence" value="ECO:0007669"/>
    <property type="project" value="UniProtKB-SubCell"/>
</dbReference>
<feature type="compositionally biased region" description="Basic residues" evidence="6">
    <location>
        <begin position="470"/>
        <end position="484"/>
    </location>
</feature>
<dbReference type="EMBL" id="JARGEI010000019">
    <property type="protein sequence ID" value="KAJ8714646.1"/>
    <property type="molecule type" value="Genomic_DNA"/>
</dbReference>
<keyword evidence="5" id="KW-0539">Nucleus</keyword>
<dbReference type="Proteomes" id="UP001231518">
    <property type="component" value="Chromosome 13"/>
</dbReference>
<dbReference type="Pfam" id="PF13638">
    <property type="entry name" value="PIN_4"/>
    <property type="match status" value="1"/>
</dbReference>
<dbReference type="Gene3D" id="3.40.50.1010">
    <property type="entry name" value="5'-nuclease"/>
    <property type="match status" value="1"/>
</dbReference>
<evidence type="ECO:0000259" key="8">
    <source>
        <dbReference type="Pfam" id="PF10374"/>
    </source>
</evidence>
<evidence type="ECO:0000259" key="9">
    <source>
        <dbReference type="Pfam" id="PF13638"/>
    </source>
</evidence>
<dbReference type="GO" id="GO:0005697">
    <property type="term" value="C:telomerase holoenzyme complex"/>
    <property type="evidence" value="ECO:0007669"/>
    <property type="project" value="TreeGrafter"/>
</dbReference>
<dbReference type="SUPFAM" id="SSF48452">
    <property type="entry name" value="TPR-like"/>
    <property type="match status" value="1"/>
</dbReference>
<comment type="caution">
    <text evidence="10">The sequence shown here is derived from an EMBL/GenBank/DDBJ whole genome shotgun (WGS) entry which is preliminary data.</text>
</comment>
<dbReference type="InterPro" id="IPR002716">
    <property type="entry name" value="PIN_dom"/>
</dbReference>
<dbReference type="GO" id="GO:0000184">
    <property type="term" value="P:nuclear-transcribed mRNA catabolic process, nonsense-mediated decay"/>
    <property type="evidence" value="ECO:0007669"/>
    <property type="project" value="UniProtKB-KW"/>
</dbReference>
<dbReference type="InterPro" id="IPR045153">
    <property type="entry name" value="Est1/Ebs1-like"/>
</dbReference>
<feature type="region of interest" description="Disordered" evidence="6">
    <location>
        <begin position="425"/>
        <end position="566"/>
    </location>
</feature>
<evidence type="ECO:0000256" key="2">
    <source>
        <dbReference type="ARBA" id="ARBA00004496"/>
    </source>
</evidence>
<dbReference type="InterPro" id="IPR019458">
    <property type="entry name" value="Est1-like_N"/>
</dbReference>
<dbReference type="PANTHER" id="PTHR15696:SF7">
    <property type="entry name" value="NONSENSE-MEDIATED MRNA DECAY FACTOR"/>
    <property type="match status" value="1"/>
</dbReference>
<dbReference type="GO" id="GO:0070034">
    <property type="term" value="F:telomerase RNA binding"/>
    <property type="evidence" value="ECO:0007669"/>
    <property type="project" value="TreeGrafter"/>
</dbReference>
<feature type="compositionally biased region" description="Basic and acidic residues" evidence="6">
    <location>
        <begin position="449"/>
        <end position="460"/>
    </location>
</feature>